<evidence type="ECO:0000256" key="1">
    <source>
        <dbReference type="SAM" id="MobiDB-lite"/>
    </source>
</evidence>
<name>A0A1Y1BZM9_9BURK</name>
<protein>
    <submittedName>
        <fullName evidence="2">Uncharacterized protein</fullName>
    </submittedName>
</protein>
<organism evidence="2 3">
    <name type="scientific">Burkholderia stabilis</name>
    <dbReference type="NCBI Taxonomy" id="95485"/>
    <lineage>
        <taxon>Bacteria</taxon>
        <taxon>Pseudomonadati</taxon>
        <taxon>Pseudomonadota</taxon>
        <taxon>Betaproteobacteria</taxon>
        <taxon>Burkholderiales</taxon>
        <taxon>Burkholderiaceae</taxon>
        <taxon>Burkholderia</taxon>
        <taxon>Burkholderia cepacia complex</taxon>
    </lineage>
</organism>
<evidence type="ECO:0000313" key="3">
    <source>
        <dbReference type="Proteomes" id="UP000218432"/>
    </source>
</evidence>
<accession>A0A1Y1BZM9</accession>
<dbReference type="Proteomes" id="UP000218432">
    <property type="component" value="Chromosome 3"/>
</dbReference>
<proteinExistence type="predicted"/>
<dbReference type="EMBL" id="AP018113">
    <property type="protein sequence ID" value="BAX63819.1"/>
    <property type="molecule type" value="Genomic_DNA"/>
</dbReference>
<gene>
    <name evidence="2" type="ORF">BSFP_066920</name>
</gene>
<evidence type="ECO:0000313" key="2">
    <source>
        <dbReference type="EMBL" id="BAX63819.1"/>
    </source>
</evidence>
<sequence length="80" mass="9176">MGRSHLLQSLFNPALTTYRRTTLSADQALETRSRLRRDVPILATEPMPAEHIAPLTRQQRKSSVNEVLTNPCEPRRTRHS</sequence>
<feature type="region of interest" description="Disordered" evidence="1">
    <location>
        <begin position="53"/>
        <end position="80"/>
    </location>
</feature>
<dbReference type="AlphaFoldDB" id="A0A1Y1BZM9"/>
<reference evidence="2 3" key="1">
    <citation type="journal article" date="2017" name="Genome Announc.">
        <title>Complete Genome Sequence of Burkholderia stabilis FERMP-21014.</title>
        <authorList>
            <person name="Konishi K."/>
            <person name="Kumagai T."/>
            <person name="Sakasegawa S."/>
            <person name="Tamura T."/>
        </authorList>
    </citation>
    <scope>NUCLEOTIDE SEQUENCE [LARGE SCALE GENOMIC DNA]</scope>
    <source>
        <strain evidence="2 3">FERMP-21014</strain>
    </source>
</reference>